<feature type="repeat" description="PPR" evidence="3">
    <location>
        <begin position="685"/>
        <end position="719"/>
    </location>
</feature>
<comment type="similarity">
    <text evidence="1">Belongs to the PPR family. P subfamily.</text>
</comment>
<proteinExistence type="inferred from homology"/>
<feature type="repeat" description="PPR" evidence="3">
    <location>
        <begin position="650"/>
        <end position="684"/>
    </location>
</feature>
<dbReference type="SUPFAM" id="SSF81901">
    <property type="entry name" value="HCP-like"/>
    <property type="match status" value="1"/>
</dbReference>
<feature type="repeat" description="PPR" evidence="3">
    <location>
        <begin position="835"/>
        <end position="869"/>
    </location>
</feature>
<feature type="repeat" description="PPR" evidence="3">
    <location>
        <begin position="339"/>
        <end position="373"/>
    </location>
</feature>
<dbReference type="Pfam" id="PF13041">
    <property type="entry name" value="PPR_2"/>
    <property type="match status" value="7"/>
</dbReference>
<dbReference type="AlphaFoldDB" id="A0A5B6UFK6"/>
<evidence type="ECO:0000256" key="3">
    <source>
        <dbReference type="PROSITE-ProRule" id="PRU00708"/>
    </source>
</evidence>
<feature type="repeat" description="PPR" evidence="3">
    <location>
        <begin position="198"/>
        <end position="232"/>
    </location>
</feature>
<feature type="repeat" description="PPR" evidence="3">
    <location>
        <begin position="615"/>
        <end position="649"/>
    </location>
</feature>
<keyword evidence="2" id="KW-0677">Repeat</keyword>
<sequence length="1200" mass="136829">MTNKRVLSRHLFFKTRRAVTTSAALPLDPSYATVSSIPADHFSLCLSFSEQLINRGLLSSARKLFQRVFSNSSPVSDALSTVDFVISRGLDLDLSTYAVLIKKLVQSGHLLLALSFYSDYIIGRGIIPDSSIANSIVICLCKLGKLEEATILFDRLVTDNSCEKPAFNALVRLLCSQERFLDAFDYFIKMININVNLGCWYYNVLIDGLCQKGYLEEAIQMFDLMPERTESLPTLHLYKSLFYGLCKQGWVVEAESLFGKMESQGFFVDKTMYTSLINVYCKGRKMKMALRVYYRMLKTGCRPDSYTYNTLIHGFVKMGLFDYGWVLFNQMMKQGLQPSVVTFHVMISNYCREGKVDCASMLLNNMISKKLAPNAHCYTVLITSLYKENRIMEAEEFYERMLNGGLVPDHVLFFKLMKMYPKGYELDIAFMVLKAIALNGCGFDPLLLPVSANEELEQKIVILIEEILKSNLHLAKVAFNILISALCEQAQQDSALHFMDKMESLGCMPLLFTYNSLIKCLSQKGLFEDAESLLNRMQAQGIFPDQATCLIIINEHCKHGNLAPAFDILDQMEDRGMKPGVAIYDCIIGSLFRQKKVSEAKDMFVRMLKSGVDPDEIIYLTMINGFSNNGRVIEARQLFHEMIEAAIRPTSHSYTALISGLVKKDMTDKGCMYLEKMLDDGLVPNAVLYTSLINNFLQKGEFEFAFRLVDLMDRNQIERDLISYISLVSGFYRSISSRKRWFSMRRGSERAREKLFQLLHRQSLLPKEKNLRVSDSSPEAMKCFALKLIQKVKQTRFMPNLYLYNGIISGFCEADRMQDAYDHFELMQKEGVLPNQVTFTILMGGHIKAGEIDDAIGLFNKMNADGCTPDGIVYKILVNGLCQASRLLEALSLLHVMHKRGLIPSKGTYEIILQYFCASYLAIPAFKIFEEMLVYNPGPQLYYYNWLLCILCEQKKLQEAWANILISQLKVSSSKHLENEEKARWTSVDGNVGIKLLIPLFCWLQEQRAKDIRLGASGVLLKTCQKILQIPGFIELTGEILLHNHVDFNQYKKDTAAMKEQNNVWNKLKMSDTRGRCFGTLHKTRYLEQSHHPIQANLQDPPRNQVREYSFHGRPKNVLNELSTGERIGPALGSYRILLLIHWPPCINHAVLQNHSCISKNEVYCAIYVAFFVELSLRMDVECVLVSLEATAVEDRKIRA</sequence>
<accession>A0A5B6UFK6</accession>
<feature type="repeat" description="PPR" evidence="3">
    <location>
        <begin position="580"/>
        <end position="614"/>
    </location>
</feature>
<dbReference type="Proteomes" id="UP000325315">
    <property type="component" value="Unassembled WGS sequence"/>
</dbReference>
<dbReference type="PANTHER" id="PTHR47447">
    <property type="entry name" value="OS03G0856100 PROTEIN"/>
    <property type="match status" value="1"/>
</dbReference>
<feature type="repeat" description="PPR" evidence="3">
    <location>
        <begin position="304"/>
        <end position="338"/>
    </location>
</feature>
<name>A0A5B6UFK6_9ROSI</name>
<feature type="repeat" description="PPR" evidence="3">
    <location>
        <begin position="800"/>
        <end position="834"/>
    </location>
</feature>
<gene>
    <name evidence="4" type="ORF">EPI10_003600</name>
</gene>
<reference evidence="5" key="1">
    <citation type="journal article" date="2019" name="Plant Biotechnol. J.">
        <title>Genome sequencing of the Australian wild diploid species Gossypium australe highlights disease resistance and delayed gland morphogenesis.</title>
        <authorList>
            <person name="Cai Y."/>
            <person name="Cai X."/>
            <person name="Wang Q."/>
            <person name="Wang P."/>
            <person name="Zhang Y."/>
            <person name="Cai C."/>
            <person name="Xu Y."/>
            <person name="Wang K."/>
            <person name="Zhou Z."/>
            <person name="Wang C."/>
            <person name="Geng S."/>
            <person name="Li B."/>
            <person name="Dong Q."/>
            <person name="Hou Y."/>
            <person name="Wang H."/>
            <person name="Ai P."/>
            <person name="Liu Z."/>
            <person name="Yi F."/>
            <person name="Sun M."/>
            <person name="An G."/>
            <person name="Cheng J."/>
            <person name="Zhang Y."/>
            <person name="Shi Q."/>
            <person name="Xie Y."/>
            <person name="Shi X."/>
            <person name="Chang Y."/>
            <person name="Huang F."/>
            <person name="Chen Y."/>
            <person name="Hong S."/>
            <person name="Mi L."/>
            <person name="Sun Q."/>
            <person name="Zhang L."/>
            <person name="Zhou B."/>
            <person name="Peng R."/>
            <person name="Zhang X."/>
            <person name="Liu F."/>
        </authorList>
    </citation>
    <scope>NUCLEOTIDE SEQUENCE [LARGE SCALE GENOMIC DNA]</scope>
    <source>
        <strain evidence="5">cv. PA1801</strain>
    </source>
</reference>
<protein>
    <submittedName>
        <fullName evidence="4">Pentatricopeptide repeat-containing protein isoform X1</fullName>
    </submittedName>
</protein>
<feature type="repeat" description="PPR" evidence="3">
    <location>
        <begin position="269"/>
        <end position="303"/>
    </location>
</feature>
<feature type="repeat" description="PPR" evidence="3">
    <location>
        <begin position="234"/>
        <end position="268"/>
    </location>
</feature>
<evidence type="ECO:0000256" key="1">
    <source>
        <dbReference type="ARBA" id="ARBA00007626"/>
    </source>
</evidence>
<keyword evidence="5" id="KW-1185">Reference proteome</keyword>
<dbReference type="PANTHER" id="PTHR47447:SF22">
    <property type="entry name" value="TETRATRICOPEPTIDE-LIKE HELICAL DOMAIN SUPERFAMILY"/>
    <property type="match status" value="1"/>
</dbReference>
<dbReference type="InterPro" id="IPR011990">
    <property type="entry name" value="TPR-like_helical_dom_sf"/>
</dbReference>
<comment type="caution">
    <text evidence="4">The sequence shown here is derived from an EMBL/GenBank/DDBJ whole genome shotgun (WGS) entry which is preliminary data.</text>
</comment>
<dbReference type="Pfam" id="PF01535">
    <property type="entry name" value="PPR"/>
    <property type="match status" value="5"/>
</dbReference>
<feature type="repeat" description="PPR" evidence="3">
    <location>
        <begin position="93"/>
        <end position="128"/>
    </location>
</feature>
<dbReference type="Pfam" id="PF12854">
    <property type="entry name" value="PPR_1"/>
    <property type="match status" value="1"/>
</dbReference>
<dbReference type="Gene3D" id="1.25.40.10">
    <property type="entry name" value="Tetratricopeptide repeat domain"/>
    <property type="match status" value="8"/>
</dbReference>
<dbReference type="EMBL" id="SMMG02000011">
    <property type="protein sequence ID" value="KAA3456851.1"/>
    <property type="molecule type" value="Genomic_DNA"/>
</dbReference>
<organism evidence="4 5">
    <name type="scientific">Gossypium australe</name>
    <dbReference type="NCBI Taxonomy" id="47621"/>
    <lineage>
        <taxon>Eukaryota</taxon>
        <taxon>Viridiplantae</taxon>
        <taxon>Streptophyta</taxon>
        <taxon>Embryophyta</taxon>
        <taxon>Tracheophyta</taxon>
        <taxon>Spermatophyta</taxon>
        <taxon>Magnoliopsida</taxon>
        <taxon>eudicotyledons</taxon>
        <taxon>Gunneridae</taxon>
        <taxon>Pentapetalae</taxon>
        <taxon>rosids</taxon>
        <taxon>malvids</taxon>
        <taxon>Malvales</taxon>
        <taxon>Malvaceae</taxon>
        <taxon>Malvoideae</taxon>
        <taxon>Gossypium</taxon>
    </lineage>
</organism>
<feature type="repeat" description="PPR" evidence="3">
    <location>
        <begin position="475"/>
        <end position="509"/>
    </location>
</feature>
<feature type="repeat" description="PPR" evidence="3">
    <location>
        <begin position="510"/>
        <end position="544"/>
    </location>
</feature>
<feature type="repeat" description="PPR" evidence="3">
    <location>
        <begin position="545"/>
        <end position="579"/>
    </location>
</feature>
<dbReference type="OrthoDB" id="185373at2759"/>
<evidence type="ECO:0000313" key="4">
    <source>
        <dbReference type="EMBL" id="KAA3456851.1"/>
    </source>
</evidence>
<feature type="repeat" description="PPR" evidence="3">
    <location>
        <begin position="374"/>
        <end position="408"/>
    </location>
</feature>
<dbReference type="PROSITE" id="PS51375">
    <property type="entry name" value="PPR"/>
    <property type="match status" value="17"/>
</dbReference>
<dbReference type="NCBIfam" id="TIGR00756">
    <property type="entry name" value="PPR"/>
    <property type="match status" value="15"/>
</dbReference>
<dbReference type="InterPro" id="IPR002885">
    <property type="entry name" value="PPR_rpt"/>
</dbReference>
<feature type="repeat" description="PPR" evidence="3">
    <location>
        <begin position="870"/>
        <end position="904"/>
    </location>
</feature>
<evidence type="ECO:0000313" key="5">
    <source>
        <dbReference type="Proteomes" id="UP000325315"/>
    </source>
</evidence>
<evidence type="ECO:0000256" key="2">
    <source>
        <dbReference type="ARBA" id="ARBA00022737"/>
    </source>
</evidence>